<dbReference type="GO" id="GO:0033389">
    <property type="term" value="P:putrescine biosynthetic process from arginine, via agmatine"/>
    <property type="evidence" value="ECO:0007669"/>
    <property type="project" value="TreeGrafter"/>
</dbReference>
<feature type="binding site" evidence="6">
    <location>
        <position position="144"/>
    </location>
    <ligand>
        <name>Mn(2+)</name>
        <dbReference type="ChEBI" id="CHEBI:29035"/>
        <label>1</label>
    </ligand>
</feature>
<gene>
    <name evidence="8" type="primary">hutG</name>
    <name evidence="8" type="ORF">H9Q81_06565</name>
</gene>
<dbReference type="EMBL" id="CP060637">
    <property type="protein sequence ID" value="QNM16236.1"/>
    <property type="molecule type" value="Genomic_DNA"/>
</dbReference>
<proteinExistence type="inferred from homology"/>
<dbReference type="InterPro" id="IPR023696">
    <property type="entry name" value="Ureohydrolase_dom_sf"/>
</dbReference>
<dbReference type="Pfam" id="PF00491">
    <property type="entry name" value="Arginase"/>
    <property type="match status" value="1"/>
</dbReference>
<evidence type="ECO:0000256" key="2">
    <source>
        <dbReference type="ARBA" id="ARBA00022801"/>
    </source>
</evidence>
<feature type="binding site" evidence="6">
    <location>
        <position position="228"/>
    </location>
    <ligand>
        <name>Mn(2+)</name>
        <dbReference type="ChEBI" id="CHEBI:29035"/>
        <label>1</label>
    </ligand>
</feature>
<comment type="cofactor">
    <cofactor evidence="6">
        <name>Mn(2+)</name>
        <dbReference type="ChEBI" id="CHEBI:29035"/>
    </cofactor>
    <text evidence="6">Binds 2 manganese ions per subunit.</text>
</comment>
<dbReference type="PIRSF" id="PIRSF036979">
    <property type="entry name" value="Arginase"/>
    <property type="match status" value="1"/>
</dbReference>
<dbReference type="PANTHER" id="PTHR11358:SF35">
    <property type="entry name" value="FORMIMIDOYLGLUTAMASE"/>
    <property type="match status" value="1"/>
</dbReference>
<dbReference type="GO" id="GO:0019556">
    <property type="term" value="P:L-histidine catabolic process to glutamate and formamide"/>
    <property type="evidence" value="ECO:0007669"/>
    <property type="project" value="UniProtKB-UniRule"/>
</dbReference>
<dbReference type="EC" id="3.5.3.8" evidence="5"/>
<accession>A0A7G9GZK4</accession>
<feature type="binding site" evidence="6">
    <location>
        <position position="119"/>
    </location>
    <ligand>
        <name>Mn(2+)</name>
        <dbReference type="ChEBI" id="CHEBI:29035"/>
        <label>1</label>
    </ligand>
</feature>
<dbReference type="InterPro" id="IPR005923">
    <property type="entry name" value="HutG"/>
</dbReference>
<dbReference type="GO" id="GO:0046872">
    <property type="term" value="F:metal ion binding"/>
    <property type="evidence" value="ECO:0007669"/>
    <property type="project" value="UniProtKB-KW"/>
</dbReference>
<dbReference type="KEGG" id="fho:H9Q81_06565"/>
<comment type="similarity">
    <text evidence="7">Belongs to the arginase family.</text>
</comment>
<keyword evidence="9" id="KW-1185">Reference proteome</keyword>
<evidence type="ECO:0000256" key="3">
    <source>
        <dbReference type="ARBA" id="ARBA00022808"/>
    </source>
</evidence>
<dbReference type="NCBIfam" id="TIGR01227">
    <property type="entry name" value="hutG"/>
    <property type="match status" value="1"/>
</dbReference>
<keyword evidence="4 6" id="KW-0464">Manganese</keyword>
<dbReference type="Gene3D" id="3.40.800.10">
    <property type="entry name" value="Ureohydrolase domain"/>
    <property type="match status" value="1"/>
</dbReference>
<dbReference type="GO" id="GO:0008783">
    <property type="term" value="F:agmatinase activity"/>
    <property type="evidence" value="ECO:0007669"/>
    <property type="project" value="TreeGrafter"/>
</dbReference>
<dbReference type="InterPro" id="IPR006035">
    <property type="entry name" value="Ureohydrolase"/>
</dbReference>
<dbReference type="PROSITE" id="PS51409">
    <property type="entry name" value="ARGINASE_2"/>
    <property type="match status" value="1"/>
</dbReference>
<dbReference type="CDD" id="cd09988">
    <property type="entry name" value="Formimidoylglutamase"/>
    <property type="match status" value="1"/>
</dbReference>
<protein>
    <recommendedName>
        <fullName evidence="5">Formimidoylglutamase</fullName>
        <ecNumber evidence="5">3.5.3.8</ecNumber>
    </recommendedName>
</protein>
<evidence type="ECO:0000256" key="6">
    <source>
        <dbReference type="PIRSR" id="PIRSR036979-1"/>
    </source>
</evidence>
<feature type="binding site" evidence="6">
    <location>
        <position position="230"/>
    </location>
    <ligand>
        <name>Mn(2+)</name>
        <dbReference type="ChEBI" id="CHEBI:29035"/>
        <label>1</label>
    </ligand>
</feature>
<reference evidence="8 9" key="1">
    <citation type="submission" date="2020-08" db="EMBL/GenBank/DDBJ databases">
        <authorList>
            <person name="Liu C."/>
            <person name="Sun Q."/>
        </authorList>
    </citation>
    <scope>NUCLEOTIDE SEQUENCE [LARGE SCALE GENOMIC DNA]</scope>
    <source>
        <strain evidence="8 9">NSJ-57</strain>
    </source>
</reference>
<sequence length="301" mass="33745">MKEIWNGRLDGWEQCDLRIWQVIKDINEFSKTDKGSKFAFIGYNTDTGVKRNLGRVGAAKGSDEIRKGLKSLPAIENTTLYDYKNLKEFSTEKAQEEYSYKVKDAFDKNIFPIGLGGGHDIVYGTYSGIRKSHPNKKIGIINFDAHLDNRPYDNGRTSGTSFKEILDNDKNVKYAIVGFQKAGNTKRLIDTANAHNVLILPEAIEESRINDYLREFIKDVDIVYVTFCMDVFDAAIAPGVSAPTPLGLDSKKGRNILLSILGSNKVVALDFAEVNPDYDIDSRTAKLTARLIYEAIDNLKK</sequence>
<evidence type="ECO:0000256" key="7">
    <source>
        <dbReference type="PROSITE-ProRule" id="PRU00742"/>
    </source>
</evidence>
<dbReference type="Proteomes" id="UP000515913">
    <property type="component" value="Chromosome"/>
</dbReference>
<dbReference type="SUPFAM" id="SSF52768">
    <property type="entry name" value="Arginase/deacetylase"/>
    <property type="match status" value="1"/>
</dbReference>
<name>A0A7G9GZK4_9FUSO</name>
<evidence type="ECO:0000256" key="1">
    <source>
        <dbReference type="ARBA" id="ARBA00022723"/>
    </source>
</evidence>
<dbReference type="AlphaFoldDB" id="A0A7G9GZK4"/>
<evidence type="ECO:0000313" key="9">
    <source>
        <dbReference type="Proteomes" id="UP000515913"/>
    </source>
</evidence>
<organism evidence="8 9">
    <name type="scientific">Fusobacterium hominis</name>
    <dbReference type="NCBI Taxonomy" id="2764326"/>
    <lineage>
        <taxon>Bacteria</taxon>
        <taxon>Fusobacteriati</taxon>
        <taxon>Fusobacteriota</taxon>
        <taxon>Fusobacteriia</taxon>
        <taxon>Fusobacteriales</taxon>
        <taxon>Fusobacteriaceae</taxon>
        <taxon>Fusobacterium</taxon>
    </lineage>
</organism>
<evidence type="ECO:0000313" key="8">
    <source>
        <dbReference type="EMBL" id="QNM16236.1"/>
    </source>
</evidence>
<dbReference type="PANTHER" id="PTHR11358">
    <property type="entry name" value="ARGINASE/AGMATINASE"/>
    <property type="match status" value="1"/>
</dbReference>
<keyword evidence="1 6" id="KW-0479">Metal-binding</keyword>
<keyword evidence="3" id="KW-0369">Histidine metabolism</keyword>
<keyword evidence="2 8" id="KW-0378">Hydrolase</keyword>
<evidence type="ECO:0000256" key="5">
    <source>
        <dbReference type="NCBIfam" id="TIGR01227"/>
    </source>
</evidence>
<feature type="binding site" evidence="6">
    <location>
        <position position="148"/>
    </location>
    <ligand>
        <name>Mn(2+)</name>
        <dbReference type="ChEBI" id="CHEBI:29035"/>
        <label>1</label>
    </ligand>
</feature>
<feature type="binding site" evidence="6">
    <location>
        <position position="146"/>
    </location>
    <ligand>
        <name>Mn(2+)</name>
        <dbReference type="ChEBI" id="CHEBI:29035"/>
        <label>1</label>
    </ligand>
</feature>
<evidence type="ECO:0000256" key="4">
    <source>
        <dbReference type="ARBA" id="ARBA00023211"/>
    </source>
</evidence>
<dbReference type="GO" id="GO:0050415">
    <property type="term" value="F:formimidoylglutamase activity"/>
    <property type="evidence" value="ECO:0007669"/>
    <property type="project" value="UniProtKB-UniRule"/>
</dbReference>